<evidence type="ECO:0000256" key="3">
    <source>
        <dbReference type="ARBA" id="ARBA00046345"/>
    </source>
</evidence>
<dbReference type="GO" id="GO:0005524">
    <property type="term" value="F:ATP binding"/>
    <property type="evidence" value="ECO:0007669"/>
    <property type="project" value="UniProtKB-KW"/>
</dbReference>
<dbReference type="AlphaFoldDB" id="A0A0F9SZX9"/>
<dbReference type="InterPro" id="IPR051451">
    <property type="entry name" value="PhoH2-like"/>
</dbReference>
<dbReference type="InterPro" id="IPR027417">
    <property type="entry name" value="P-loop_NTPase"/>
</dbReference>
<dbReference type="SUPFAM" id="SSF52540">
    <property type="entry name" value="P-loop containing nucleoside triphosphate hydrolases"/>
    <property type="match status" value="1"/>
</dbReference>
<dbReference type="Gene3D" id="3.40.50.300">
    <property type="entry name" value="P-loop containing nucleotide triphosphate hydrolases"/>
    <property type="match status" value="1"/>
</dbReference>
<dbReference type="InterPro" id="IPR004042">
    <property type="entry name" value="Intein_endonuc_central"/>
</dbReference>
<dbReference type="InterPro" id="IPR027434">
    <property type="entry name" value="Homing_endonucl"/>
</dbReference>
<dbReference type="InterPro" id="IPR004860">
    <property type="entry name" value="LAGLIDADG_dom"/>
</dbReference>
<comment type="similarity">
    <text evidence="3">In the N-terminal section; belongs to the PINc/VapC protein family.</text>
</comment>
<dbReference type="GO" id="GO:0005829">
    <property type="term" value="C:cytosol"/>
    <property type="evidence" value="ECO:0007669"/>
    <property type="project" value="TreeGrafter"/>
</dbReference>
<dbReference type="Pfam" id="PF14528">
    <property type="entry name" value="LAGLIDADG_3"/>
    <property type="match status" value="1"/>
</dbReference>
<dbReference type="SUPFAM" id="SSF51294">
    <property type="entry name" value="Hedgehog/intein (Hint) domain"/>
    <property type="match status" value="1"/>
</dbReference>
<keyword evidence="2" id="KW-0067">ATP-binding</keyword>
<dbReference type="InterPro" id="IPR036844">
    <property type="entry name" value="Hint_dom_sf"/>
</dbReference>
<dbReference type="Pfam" id="PF02562">
    <property type="entry name" value="PhoH"/>
    <property type="match status" value="1"/>
</dbReference>
<evidence type="ECO:0000259" key="4">
    <source>
        <dbReference type="PROSITE" id="PS50819"/>
    </source>
</evidence>
<name>A0A0F9SZX9_9ZZZZ</name>
<evidence type="ECO:0000256" key="1">
    <source>
        <dbReference type="ARBA" id="ARBA00022741"/>
    </source>
</evidence>
<dbReference type="CDD" id="cd09883">
    <property type="entry name" value="PIN_VapC_PhoHL-ATPase"/>
    <property type="match status" value="1"/>
</dbReference>
<dbReference type="InterPro" id="IPR002716">
    <property type="entry name" value="PIN_dom"/>
</dbReference>
<dbReference type="SUPFAM" id="SSF88723">
    <property type="entry name" value="PIN domain-like"/>
    <property type="match status" value="1"/>
</dbReference>
<dbReference type="InterPro" id="IPR003714">
    <property type="entry name" value="PhoH"/>
</dbReference>
<dbReference type="InterPro" id="IPR006142">
    <property type="entry name" value="INTEIN"/>
</dbReference>
<dbReference type="EMBL" id="LAZR01000325">
    <property type="protein sequence ID" value="KKN74490.1"/>
    <property type="molecule type" value="Genomic_DNA"/>
</dbReference>
<proteinExistence type="inferred from homology"/>
<reference evidence="5" key="1">
    <citation type="journal article" date="2015" name="Nature">
        <title>Complex archaea that bridge the gap between prokaryotes and eukaryotes.</title>
        <authorList>
            <person name="Spang A."/>
            <person name="Saw J.H."/>
            <person name="Jorgensen S.L."/>
            <person name="Zaremba-Niedzwiedzka K."/>
            <person name="Martijn J."/>
            <person name="Lind A.E."/>
            <person name="van Eijk R."/>
            <person name="Schleper C."/>
            <person name="Guy L."/>
            <person name="Ettema T.J."/>
        </authorList>
    </citation>
    <scope>NUCLEOTIDE SEQUENCE</scope>
</reference>
<dbReference type="Pfam" id="PF13638">
    <property type="entry name" value="PIN_4"/>
    <property type="match status" value="1"/>
</dbReference>
<dbReference type="Gene3D" id="3.10.28.10">
    <property type="entry name" value="Homing endonucleases"/>
    <property type="match status" value="1"/>
</dbReference>
<protein>
    <recommendedName>
        <fullName evidence="4">DOD-type homing endonuclease domain-containing protein</fullName>
    </recommendedName>
</protein>
<accession>A0A0F9SZX9</accession>
<keyword evidence="1" id="KW-0547">Nucleotide-binding</keyword>
<dbReference type="SUPFAM" id="SSF55608">
    <property type="entry name" value="Homing endonucleases"/>
    <property type="match status" value="1"/>
</dbReference>
<dbReference type="Gene3D" id="3.40.50.1010">
    <property type="entry name" value="5'-nuclease"/>
    <property type="match status" value="1"/>
</dbReference>
<organism evidence="5">
    <name type="scientific">marine sediment metagenome</name>
    <dbReference type="NCBI Taxonomy" id="412755"/>
    <lineage>
        <taxon>unclassified sequences</taxon>
        <taxon>metagenomes</taxon>
        <taxon>ecological metagenomes</taxon>
    </lineage>
</organism>
<dbReference type="PROSITE" id="PS50819">
    <property type="entry name" value="INTEIN_ENDONUCLEASE"/>
    <property type="match status" value="1"/>
</dbReference>
<dbReference type="GO" id="GO:0016539">
    <property type="term" value="P:intein-mediated protein splicing"/>
    <property type="evidence" value="ECO:0007669"/>
    <property type="project" value="InterPro"/>
</dbReference>
<dbReference type="PRINTS" id="PR00379">
    <property type="entry name" value="INTEIN"/>
</dbReference>
<dbReference type="SMART" id="SM00670">
    <property type="entry name" value="PINc"/>
    <property type="match status" value="1"/>
</dbReference>
<feature type="domain" description="DOD-type homing endonuclease" evidence="4">
    <location>
        <begin position="370"/>
        <end position="500"/>
    </location>
</feature>
<dbReference type="InterPro" id="IPR029060">
    <property type="entry name" value="PIN-like_dom_sf"/>
</dbReference>
<dbReference type="PANTHER" id="PTHR30473">
    <property type="entry name" value="PROTEIN PHOH"/>
    <property type="match status" value="1"/>
</dbReference>
<evidence type="ECO:0000313" key="5">
    <source>
        <dbReference type="EMBL" id="KKN74490.1"/>
    </source>
</evidence>
<sequence>MAKLYVLDTSVIISNPYCINGFPNENIVIPASVLNELDKIKTHSGDTGRNARVFIRLLDELSDKGDISKGVKTDKNTNIKIDVKNYDTSNFGDASYVDNKILACAAHLNNNNRVIVLSGDVNMRIRARAFGMGSQDHNDENKASDELYSGARIIHDTSLGNKLKKSKMLCASSELKDMAPNECILFKDENDEGIALGRKIGNNIKIINSQKPWGLDSKNIEQAYAMDLLLDPKVPLVTLSGKAGTGKAQPLTAKILTPNGFVSMGSILPNDLIIGQNGKCKKITSVHPQGIKKIYRVYFSDKTFTECCDDHLWQTKTCQDRWNNKNGTVKSLKEIRKTLRYGKYNKRNHSIPMVLPVEFAHKEVPIKPYLLGALLGDGCSSDAFIVEKCAKLLPENIKLIKKPNNKYDYYITKGYRSNKENQIITALRTLELSGLKSYEKYIPHIYKINNIQTRTEILQGLMDTDGFCRNKNKNKFENVFYTTSSRLANDVQFLAQSLGCKATISNKQTSFVYKNEKKQGRPSFAVYISPPPGLQLFTLPRKTERFTERTKYLPTKYIDKIEYAGDMDAKCIYIDSPDHLYITDNFIVTHNTLLSVACGLEAVISDKQYNNLIIYRPIQPVGTDMGYLPGELADKLEPWMSAIHDSMDYLASRSKKHRKNGNGNGYGWRSSQYSDKVRMEALTYIRGRSIANSFILMDETQNVSKEEIKTILTRVGYGTKIILTGDIEQIDSNHLDAMNNGLTYIINKFKDSPLSGHINLTQGERSPLATYAADIL</sequence>
<evidence type="ECO:0000256" key="2">
    <source>
        <dbReference type="ARBA" id="ARBA00022840"/>
    </source>
</evidence>
<dbReference type="GO" id="GO:0004519">
    <property type="term" value="F:endonuclease activity"/>
    <property type="evidence" value="ECO:0007669"/>
    <property type="project" value="InterPro"/>
</dbReference>
<gene>
    <name evidence="5" type="ORF">LCGC14_0390070</name>
</gene>
<comment type="caution">
    <text evidence="5">The sequence shown here is derived from an EMBL/GenBank/DDBJ whole genome shotgun (WGS) entry which is preliminary data.</text>
</comment>
<dbReference type="PANTHER" id="PTHR30473:SF2">
    <property type="entry name" value="PIN DOMAIN-CONTAINING PROTEIN"/>
    <property type="match status" value="1"/>
</dbReference>